<sequence>MISKAKFAEAELLTLIDRMLRDLPDGNGGRAKIRQVTQRQERNLGGYDAVATSVQPFYIQAKTSSFHPGSSTSKIISSRNAIPVNSNPGAFAFDLRKHRGTDEPLQHNALYWLSLRSTAAYVCPTFLSDYELENRLEKALDLKRHEIWHYRDDVYTEAGNSQSQRFQALHFHGLLTIIPHRLVATYRHRYSYDNSATPSIVFHSDPENVGEARSFTSFVETLSSQSQMPDKVFSRISRPVSFERLKETQLSWIEEAFDPATQGLNIKASDVSESLSSAFLSRSTNFQNTSHALKYLQKLDGRDVSVFFGALLKKKYSIYQHHLLRLD</sequence>
<dbReference type="EMBL" id="CP077091">
    <property type="protein sequence ID" value="QXI18594.1"/>
    <property type="molecule type" value="Genomic_DNA"/>
</dbReference>
<dbReference type="KEGG" id="phv:HU739_006255"/>
<evidence type="ECO:0000313" key="2">
    <source>
        <dbReference type="Proteomes" id="UP000631521"/>
    </source>
</evidence>
<dbReference type="Proteomes" id="UP000631521">
    <property type="component" value="Chromosome"/>
</dbReference>
<reference evidence="1 2" key="2">
    <citation type="journal article" date="2021" name="Microorganisms">
        <title>The Ever-Expanding Pseudomonas Genus: Description of 43 New Species and Partition of the Pseudomonas putida Group.</title>
        <authorList>
            <person name="Girard L."/>
            <person name="Lood C."/>
            <person name="Hofte M."/>
            <person name="Vandamme P."/>
            <person name="Rokni-Zadeh H."/>
            <person name="van Noort V."/>
            <person name="Lavigne R."/>
            <person name="De Mot R."/>
        </authorList>
    </citation>
    <scope>NUCLEOTIDE SEQUENCE [LARGE SCALE GENOMIC DNA]</scope>
    <source>
        <strain evidence="1 2">SWRI65</strain>
    </source>
</reference>
<accession>A0A9E6P1Z0</accession>
<proteinExistence type="predicted"/>
<keyword evidence="2" id="KW-1185">Reference proteome</keyword>
<dbReference type="AlphaFoldDB" id="A0A9E6P1Z0"/>
<gene>
    <name evidence="1" type="ORF">HU739_006255</name>
</gene>
<protein>
    <submittedName>
        <fullName evidence="1">Uncharacterized protein</fullName>
    </submittedName>
</protein>
<name>A0A9E6P1Z0_9PSED</name>
<dbReference type="RefSeq" id="WP_186547839.1">
    <property type="nucleotide sequence ID" value="NZ_CP077091.1"/>
</dbReference>
<reference evidence="1 2" key="1">
    <citation type="journal article" date="2020" name="Microorganisms">
        <title>Reliable Identification of Environmental Pseudomonas Isolates Using the rpoD Gene.</title>
        <authorList>
            <consortium name="The Broad Institute Genome Sequencing Platform"/>
            <person name="Girard L."/>
            <person name="Lood C."/>
            <person name="Rokni-Zadeh H."/>
            <person name="van Noort V."/>
            <person name="Lavigne R."/>
            <person name="De Mot R."/>
        </authorList>
    </citation>
    <scope>NUCLEOTIDE SEQUENCE [LARGE SCALE GENOMIC DNA]</scope>
    <source>
        <strain evidence="1 2">SWRI65</strain>
    </source>
</reference>
<organism evidence="1 2">
    <name type="scientific">Pseudomonas hamedanensis</name>
    <dbReference type="NCBI Taxonomy" id="2745504"/>
    <lineage>
        <taxon>Bacteria</taxon>
        <taxon>Pseudomonadati</taxon>
        <taxon>Pseudomonadota</taxon>
        <taxon>Gammaproteobacteria</taxon>
        <taxon>Pseudomonadales</taxon>
        <taxon>Pseudomonadaceae</taxon>
        <taxon>Pseudomonas</taxon>
    </lineage>
</organism>
<evidence type="ECO:0000313" key="1">
    <source>
        <dbReference type="EMBL" id="QXI18594.1"/>
    </source>
</evidence>